<feature type="compositionally biased region" description="Basic and acidic residues" evidence="2">
    <location>
        <begin position="1"/>
        <end position="10"/>
    </location>
</feature>
<reference evidence="4 5" key="1">
    <citation type="submission" date="2018-03" db="EMBL/GenBank/DDBJ databases">
        <title>Comparative analysis of microorganisms from saline springs in Andes Mountain Range, Colombia.</title>
        <authorList>
            <person name="Rubin E."/>
        </authorList>
    </citation>
    <scope>NUCLEOTIDE SEQUENCE [LARGE SCALE GENOMIC DNA]</scope>
    <source>
        <strain evidence="4 5">CG 35</strain>
    </source>
</reference>
<dbReference type="GO" id="GO:0016740">
    <property type="term" value="F:transferase activity"/>
    <property type="evidence" value="ECO:0007669"/>
    <property type="project" value="UniProtKB-KW"/>
</dbReference>
<sequence>MRETAMHHSATEPAPETTTSPSDQPVRGAEEEVAPVADSTERTETPAVLFVCVKNGGKSQMAAGLMRQDLAAAALEGAVVVSSAGTHPGSKVNALSAEVLAEVGADIAGQTPTQLTPEAMREAGHVVIIGAEAEVEPLEGVEIERWEVDEPSERGIEGRARMELVRDDIQLRVRELRERLLG</sequence>
<name>A0A2T0YQS9_9MICC</name>
<feature type="compositionally biased region" description="Low complexity" evidence="2">
    <location>
        <begin position="11"/>
        <end position="22"/>
    </location>
</feature>
<dbReference type="SMART" id="SM00226">
    <property type="entry name" value="LMWPc"/>
    <property type="match status" value="1"/>
</dbReference>
<proteinExistence type="predicted"/>
<comment type="caution">
    <text evidence="4">The sequence shown here is derived from an EMBL/GenBank/DDBJ whole genome shotgun (WGS) entry which is preliminary data.</text>
</comment>
<feature type="region of interest" description="Disordered" evidence="2">
    <location>
        <begin position="1"/>
        <end position="41"/>
    </location>
</feature>
<dbReference type="Pfam" id="PF01451">
    <property type="entry name" value="LMWPc"/>
    <property type="match status" value="1"/>
</dbReference>
<accession>A0A2T0YQS9</accession>
<evidence type="ECO:0000256" key="2">
    <source>
        <dbReference type="SAM" id="MobiDB-lite"/>
    </source>
</evidence>
<dbReference type="GO" id="GO:0046685">
    <property type="term" value="P:response to arsenic-containing substance"/>
    <property type="evidence" value="ECO:0007669"/>
    <property type="project" value="UniProtKB-KW"/>
</dbReference>
<dbReference type="InterPro" id="IPR023485">
    <property type="entry name" value="Ptyr_pPase"/>
</dbReference>
<dbReference type="RefSeq" id="WP_308737950.1">
    <property type="nucleotide sequence ID" value="NZ_PVTY01000004.1"/>
</dbReference>
<dbReference type="InterPro" id="IPR036196">
    <property type="entry name" value="Ptyr_pPase_sf"/>
</dbReference>
<dbReference type="PANTHER" id="PTHR43428">
    <property type="entry name" value="ARSENATE REDUCTASE"/>
    <property type="match status" value="1"/>
</dbReference>
<dbReference type="PANTHER" id="PTHR43428:SF1">
    <property type="entry name" value="ARSENATE REDUCTASE"/>
    <property type="match status" value="1"/>
</dbReference>
<dbReference type="EMBL" id="PVTY01000004">
    <property type="protein sequence ID" value="PRZ17776.1"/>
    <property type="molecule type" value="Genomic_DNA"/>
</dbReference>
<dbReference type="AlphaFoldDB" id="A0A2T0YQS9"/>
<protein>
    <submittedName>
        <fullName evidence="4">Arsenate-mycothiol transferase</fullName>
    </submittedName>
</protein>
<gene>
    <name evidence="4" type="ORF">BCL67_104125</name>
</gene>
<dbReference type="SUPFAM" id="SSF52788">
    <property type="entry name" value="Phosphotyrosine protein phosphatases I"/>
    <property type="match status" value="1"/>
</dbReference>
<keyword evidence="5" id="KW-1185">Reference proteome</keyword>
<evidence type="ECO:0000313" key="5">
    <source>
        <dbReference type="Proteomes" id="UP000238217"/>
    </source>
</evidence>
<feature type="domain" description="Phosphotyrosine protein phosphatase I" evidence="3">
    <location>
        <begin position="46"/>
        <end position="179"/>
    </location>
</feature>
<evidence type="ECO:0000256" key="1">
    <source>
        <dbReference type="ARBA" id="ARBA00022849"/>
    </source>
</evidence>
<dbReference type="Gene3D" id="3.40.50.2300">
    <property type="match status" value="1"/>
</dbReference>
<keyword evidence="1" id="KW-0059">Arsenical resistance</keyword>
<keyword evidence="4" id="KW-0808">Transferase</keyword>
<dbReference type="Proteomes" id="UP000238217">
    <property type="component" value="Unassembled WGS sequence"/>
</dbReference>
<evidence type="ECO:0000313" key="4">
    <source>
        <dbReference type="EMBL" id="PRZ17776.1"/>
    </source>
</evidence>
<evidence type="ECO:0000259" key="3">
    <source>
        <dbReference type="SMART" id="SM00226"/>
    </source>
</evidence>
<organism evidence="4 5">
    <name type="scientific">Nesterenkonia sandarakina</name>
    <dbReference type="NCBI Taxonomy" id="272918"/>
    <lineage>
        <taxon>Bacteria</taxon>
        <taxon>Bacillati</taxon>
        <taxon>Actinomycetota</taxon>
        <taxon>Actinomycetes</taxon>
        <taxon>Micrococcales</taxon>
        <taxon>Micrococcaceae</taxon>
        <taxon>Nesterenkonia</taxon>
    </lineage>
</organism>